<keyword evidence="3" id="KW-1185">Reference proteome</keyword>
<reference evidence="2" key="1">
    <citation type="submission" date="2020-08" db="EMBL/GenBank/DDBJ databases">
        <title>Genome sequencing and assembly of the red palm weevil Rhynchophorus ferrugineus.</title>
        <authorList>
            <person name="Dias G.B."/>
            <person name="Bergman C.M."/>
            <person name="Manee M."/>
        </authorList>
    </citation>
    <scope>NUCLEOTIDE SEQUENCE</scope>
    <source>
        <strain evidence="2">AA-2017</strain>
        <tissue evidence="2">Whole larva</tissue>
    </source>
</reference>
<dbReference type="EMBL" id="JAACXV010014324">
    <property type="protein sequence ID" value="KAF7268416.1"/>
    <property type="molecule type" value="Genomic_DNA"/>
</dbReference>
<protein>
    <submittedName>
        <fullName evidence="2">Uncharacterized protein</fullName>
    </submittedName>
</protein>
<sequence length="104" mass="11810">MVSETDLKVVRSFPGSPSRYRGRQIGPKVGTEQEKLNLVPILLSAIAAPPPVLIDNKWLLDYCDDFINSDFLAGGEIKKMRIEAEDREDKQEHIEDKKEDPKDD</sequence>
<proteinExistence type="predicted"/>
<evidence type="ECO:0000313" key="2">
    <source>
        <dbReference type="EMBL" id="KAF7268416.1"/>
    </source>
</evidence>
<evidence type="ECO:0000256" key="1">
    <source>
        <dbReference type="SAM" id="MobiDB-lite"/>
    </source>
</evidence>
<name>A0A834HXT5_RHYFE</name>
<comment type="caution">
    <text evidence="2">The sequence shown here is derived from an EMBL/GenBank/DDBJ whole genome shotgun (WGS) entry which is preliminary data.</text>
</comment>
<accession>A0A834HXT5</accession>
<organism evidence="2 3">
    <name type="scientific">Rhynchophorus ferrugineus</name>
    <name type="common">Red palm weevil</name>
    <name type="synonym">Curculio ferrugineus</name>
    <dbReference type="NCBI Taxonomy" id="354439"/>
    <lineage>
        <taxon>Eukaryota</taxon>
        <taxon>Metazoa</taxon>
        <taxon>Ecdysozoa</taxon>
        <taxon>Arthropoda</taxon>
        <taxon>Hexapoda</taxon>
        <taxon>Insecta</taxon>
        <taxon>Pterygota</taxon>
        <taxon>Neoptera</taxon>
        <taxon>Endopterygota</taxon>
        <taxon>Coleoptera</taxon>
        <taxon>Polyphaga</taxon>
        <taxon>Cucujiformia</taxon>
        <taxon>Curculionidae</taxon>
        <taxon>Dryophthorinae</taxon>
        <taxon>Rhynchophorus</taxon>
    </lineage>
</organism>
<gene>
    <name evidence="2" type="ORF">GWI33_018456</name>
</gene>
<dbReference type="AlphaFoldDB" id="A0A834HXT5"/>
<evidence type="ECO:0000313" key="3">
    <source>
        <dbReference type="Proteomes" id="UP000625711"/>
    </source>
</evidence>
<dbReference type="Proteomes" id="UP000625711">
    <property type="component" value="Unassembled WGS sequence"/>
</dbReference>
<feature type="region of interest" description="Disordered" evidence="1">
    <location>
        <begin position="83"/>
        <end position="104"/>
    </location>
</feature>